<dbReference type="EC" id="2.6.1.102" evidence="8"/>
<comment type="cofactor">
    <cofactor evidence="1">
        <name>pyridoxal 5'-phosphate</name>
        <dbReference type="ChEBI" id="CHEBI:597326"/>
    </cofactor>
</comment>
<dbReference type="GO" id="GO:0000271">
    <property type="term" value="P:polysaccharide biosynthetic process"/>
    <property type="evidence" value="ECO:0007669"/>
    <property type="project" value="TreeGrafter"/>
</dbReference>
<evidence type="ECO:0000256" key="6">
    <source>
        <dbReference type="ARBA" id="ARBA00037999"/>
    </source>
</evidence>
<dbReference type="GO" id="GO:0030170">
    <property type="term" value="F:pyridoxal phosphate binding"/>
    <property type="evidence" value="ECO:0007669"/>
    <property type="project" value="TreeGrafter"/>
</dbReference>
<keyword evidence="14" id="KW-1185">Reference proteome</keyword>
<sequence>MSAAPVQRPASGARGSLAGDVLETLQGVLGSPEAFVPLHEPRFAGNEWEYVKECIDTGWVSSAGKYVDRFEQMLAEVTGARRAVAVVNGTAALHVALRLVGVERGDEVLIPALTFVATANAVAYCGATPHFADSEEATLGMDPDALEDYLAGIAEVRDGACVNRQTGRVIRAAVPMHTFGHPVRLGPLAEVCERYGIALVEDAAESLGSMYRGVHTGRIGRVGTLSFNGNKTITTGGGGALITDDEALADLAKHLTTTAKQPHRWAYHHDHVGYNYRLPNINAALGCAQVEQLDGFLASKRELASRYSEAFAGVKDVQFVEEPPESTSNYWLGALLLARGREDERDAVLAATNDAGIMTRPVWSLMSSLPMYAGSPSMDLSVARGIVRRLINIPSSAFLVSDHA</sequence>
<dbReference type="InterPro" id="IPR015424">
    <property type="entry name" value="PyrdxlP-dep_Trfase"/>
</dbReference>
<dbReference type="RefSeq" id="WP_094548789.1">
    <property type="nucleotide sequence ID" value="NZ_MQWB01000001.1"/>
</dbReference>
<dbReference type="PIRSF" id="PIRSF000390">
    <property type="entry name" value="PLP_StrS"/>
    <property type="match status" value="1"/>
</dbReference>
<protein>
    <recommendedName>
        <fullName evidence="9">GDP-perosamine synthase</fullName>
        <ecNumber evidence="8">2.6.1.102</ecNumber>
    </recommendedName>
</protein>
<keyword evidence="5 11" id="KW-0663">Pyridoxal phosphate</keyword>
<dbReference type="AlphaFoldDB" id="A0A259U0T4"/>
<organism evidence="13 14">
    <name type="scientific">Rubricoccus marinus</name>
    <dbReference type="NCBI Taxonomy" id="716817"/>
    <lineage>
        <taxon>Bacteria</taxon>
        <taxon>Pseudomonadati</taxon>
        <taxon>Rhodothermota</taxon>
        <taxon>Rhodothermia</taxon>
        <taxon>Rhodothermales</taxon>
        <taxon>Rubricoccaceae</taxon>
        <taxon>Rubricoccus</taxon>
    </lineage>
</organism>
<dbReference type="OrthoDB" id="9810913at2"/>
<dbReference type="PANTHER" id="PTHR30244:SF30">
    <property type="entry name" value="BLR5990 PROTEIN"/>
    <property type="match status" value="1"/>
</dbReference>
<dbReference type="Pfam" id="PF01041">
    <property type="entry name" value="DegT_DnrJ_EryC1"/>
    <property type="match status" value="1"/>
</dbReference>
<dbReference type="Proteomes" id="UP000216446">
    <property type="component" value="Unassembled WGS sequence"/>
</dbReference>
<proteinExistence type="inferred from homology"/>
<name>A0A259U0T4_9BACT</name>
<dbReference type="FunCoup" id="A0A259U0T4">
    <property type="interactions" value="481"/>
</dbReference>
<dbReference type="InterPro" id="IPR015421">
    <property type="entry name" value="PyrdxlP-dep_Trfase_major"/>
</dbReference>
<dbReference type="SUPFAM" id="SSF53383">
    <property type="entry name" value="PLP-dependent transferases"/>
    <property type="match status" value="1"/>
</dbReference>
<dbReference type="CDD" id="cd00616">
    <property type="entry name" value="AHBA_syn"/>
    <property type="match status" value="1"/>
</dbReference>
<comment type="caution">
    <text evidence="13">The sequence shown here is derived from an EMBL/GenBank/DDBJ whole genome shotgun (WGS) entry which is preliminary data.</text>
</comment>
<evidence type="ECO:0000256" key="2">
    <source>
        <dbReference type="ARBA" id="ARBA00005125"/>
    </source>
</evidence>
<dbReference type="EMBL" id="MQWB01000001">
    <property type="protein sequence ID" value="OZC03434.1"/>
    <property type="molecule type" value="Genomic_DNA"/>
</dbReference>
<dbReference type="Gene3D" id="3.90.1150.10">
    <property type="entry name" value="Aspartate Aminotransferase, domain 1"/>
    <property type="match status" value="1"/>
</dbReference>
<dbReference type="Gene3D" id="3.40.640.10">
    <property type="entry name" value="Type I PLP-dependent aspartate aminotransferase-like (Major domain)"/>
    <property type="match status" value="1"/>
</dbReference>
<dbReference type="PANTHER" id="PTHR30244">
    <property type="entry name" value="TRANSAMINASE"/>
    <property type="match status" value="1"/>
</dbReference>
<dbReference type="InterPro" id="IPR000653">
    <property type="entry name" value="DegT/StrS_aminotransferase"/>
</dbReference>
<dbReference type="InParanoid" id="A0A259U0T4"/>
<evidence type="ECO:0000256" key="12">
    <source>
        <dbReference type="RuleBase" id="RU004508"/>
    </source>
</evidence>
<comment type="pathway">
    <text evidence="2">Bacterial outer membrane biogenesis; LPS O-antigen biosynthesis.</text>
</comment>
<comment type="catalytic activity">
    <reaction evidence="7">
        <text>GDP-alpha-D-perosamine + 2-oxoglutarate = GDP-4-dehydro-alpha-D-rhamnose + L-glutamate</text>
        <dbReference type="Rhea" id="RHEA:36779"/>
        <dbReference type="ChEBI" id="CHEBI:16810"/>
        <dbReference type="ChEBI" id="CHEBI:29985"/>
        <dbReference type="ChEBI" id="CHEBI:57964"/>
        <dbReference type="ChEBI" id="CHEBI:73996"/>
        <dbReference type="EC" id="2.6.1.102"/>
    </reaction>
</comment>
<dbReference type="NCBIfam" id="TIGR04181">
    <property type="entry name" value="NHT_00031"/>
    <property type="match status" value="1"/>
</dbReference>
<feature type="modified residue" description="N6-(pyridoxal phosphate)lysine" evidence="11">
    <location>
        <position position="231"/>
    </location>
</feature>
<evidence type="ECO:0000256" key="11">
    <source>
        <dbReference type="PIRSR" id="PIRSR000390-2"/>
    </source>
</evidence>
<reference evidence="13 14" key="1">
    <citation type="submission" date="2016-11" db="EMBL/GenBank/DDBJ databases">
        <title>Study of marine rhodopsin-containing bacteria.</title>
        <authorList>
            <person name="Yoshizawa S."/>
            <person name="Kumagai Y."/>
            <person name="Kogure K."/>
        </authorList>
    </citation>
    <scope>NUCLEOTIDE SEQUENCE [LARGE SCALE GENOMIC DNA]</scope>
    <source>
        <strain evidence="13 14">SG-29</strain>
    </source>
</reference>
<evidence type="ECO:0000256" key="3">
    <source>
        <dbReference type="ARBA" id="ARBA00022576"/>
    </source>
</evidence>
<evidence type="ECO:0000256" key="1">
    <source>
        <dbReference type="ARBA" id="ARBA00001933"/>
    </source>
</evidence>
<evidence type="ECO:0000256" key="7">
    <source>
        <dbReference type="ARBA" id="ARBA00051587"/>
    </source>
</evidence>
<feature type="active site" description="Proton acceptor" evidence="10">
    <location>
        <position position="231"/>
    </location>
</feature>
<evidence type="ECO:0000313" key="14">
    <source>
        <dbReference type="Proteomes" id="UP000216446"/>
    </source>
</evidence>
<dbReference type="FunFam" id="3.40.640.10:FF:000090">
    <property type="entry name" value="Pyridoxal phosphate-dependent aminotransferase"/>
    <property type="match status" value="1"/>
</dbReference>
<keyword evidence="4 13" id="KW-0808">Transferase</keyword>
<accession>A0A259U0T4</accession>
<evidence type="ECO:0000256" key="9">
    <source>
        <dbReference type="ARBA" id="ARBA00074221"/>
    </source>
</evidence>
<comment type="similarity">
    <text evidence="6 12">Belongs to the DegT/DnrJ/EryC1 family.</text>
</comment>
<dbReference type="InterPro" id="IPR015422">
    <property type="entry name" value="PyrdxlP-dep_Trfase_small"/>
</dbReference>
<dbReference type="GO" id="GO:0102933">
    <property type="term" value="F:GDP-4-dehydro-6-deoxy-D-mannose-4-aminotransferase activity"/>
    <property type="evidence" value="ECO:0007669"/>
    <property type="project" value="UniProtKB-EC"/>
</dbReference>
<gene>
    <name evidence="13" type="ORF">BSZ36_10850</name>
</gene>
<dbReference type="InterPro" id="IPR026385">
    <property type="entry name" value="LegC-like"/>
</dbReference>
<evidence type="ECO:0000313" key="13">
    <source>
        <dbReference type="EMBL" id="OZC03434.1"/>
    </source>
</evidence>
<evidence type="ECO:0000256" key="4">
    <source>
        <dbReference type="ARBA" id="ARBA00022679"/>
    </source>
</evidence>
<evidence type="ECO:0000256" key="5">
    <source>
        <dbReference type="ARBA" id="ARBA00022898"/>
    </source>
</evidence>
<keyword evidence="3 13" id="KW-0032">Aminotransferase</keyword>
<evidence type="ECO:0000256" key="10">
    <source>
        <dbReference type="PIRSR" id="PIRSR000390-1"/>
    </source>
</evidence>
<evidence type="ECO:0000256" key="8">
    <source>
        <dbReference type="ARBA" id="ARBA00066317"/>
    </source>
</evidence>